<proteinExistence type="predicted"/>
<evidence type="ECO:0000313" key="2">
    <source>
        <dbReference type="Proteomes" id="UP001163046"/>
    </source>
</evidence>
<comment type="caution">
    <text evidence="1">The sequence shown here is derived from an EMBL/GenBank/DDBJ whole genome shotgun (WGS) entry which is preliminary data.</text>
</comment>
<dbReference type="Proteomes" id="UP001163046">
    <property type="component" value="Unassembled WGS sequence"/>
</dbReference>
<organism evidence="1 2">
    <name type="scientific">Desmophyllum pertusum</name>
    <dbReference type="NCBI Taxonomy" id="174260"/>
    <lineage>
        <taxon>Eukaryota</taxon>
        <taxon>Metazoa</taxon>
        <taxon>Cnidaria</taxon>
        <taxon>Anthozoa</taxon>
        <taxon>Hexacorallia</taxon>
        <taxon>Scleractinia</taxon>
        <taxon>Caryophylliina</taxon>
        <taxon>Caryophylliidae</taxon>
        <taxon>Desmophyllum</taxon>
    </lineage>
</organism>
<evidence type="ECO:0000313" key="1">
    <source>
        <dbReference type="EMBL" id="KAJ7373194.1"/>
    </source>
</evidence>
<reference evidence="1" key="1">
    <citation type="submission" date="2023-01" db="EMBL/GenBank/DDBJ databases">
        <title>Genome assembly of the deep-sea coral Lophelia pertusa.</title>
        <authorList>
            <person name="Herrera S."/>
            <person name="Cordes E."/>
        </authorList>
    </citation>
    <scope>NUCLEOTIDE SEQUENCE</scope>
    <source>
        <strain evidence="1">USNM1676648</strain>
        <tissue evidence="1">Polyp</tissue>
    </source>
</reference>
<accession>A0A9W9Z4J8</accession>
<protein>
    <submittedName>
        <fullName evidence="1">Uncharacterized protein</fullName>
    </submittedName>
</protein>
<sequence length="142" mass="15637">MLKGKHGNKRDNDVKTGPSCCWSYSSIWQLLLELLIYLAGVNMAISGTKALKLGPVAAGVTRLIWQTQQLPPTTARNETKTVGINMQAPSITPTTAQNEATTAGMDMQASEDILCRRKFPEADMMSQIFDRKSLISYELKTS</sequence>
<gene>
    <name evidence="1" type="ORF">OS493_014342</name>
</gene>
<keyword evidence="2" id="KW-1185">Reference proteome</keyword>
<name>A0A9W9Z4J8_9CNID</name>
<dbReference type="EMBL" id="MU826832">
    <property type="protein sequence ID" value="KAJ7373194.1"/>
    <property type="molecule type" value="Genomic_DNA"/>
</dbReference>
<dbReference type="AlphaFoldDB" id="A0A9W9Z4J8"/>